<dbReference type="Proteomes" id="UP000054928">
    <property type="component" value="Unassembled WGS sequence"/>
</dbReference>
<organism evidence="2 3">
    <name type="scientific">Plasmopara halstedii</name>
    <name type="common">Downy mildew of sunflower</name>
    <dbReference type="NCBI Taxonomy" id="4781"/>
    <lineage>
        <taxon>Eukaryota</taxon>
        <taxon>Sar</taxon>
        <taxon>Stramenopiles</taxon>
        <taxon>Oomycota</taxon>
        <taxon>Peronosporomycetes</taxon>
        <taxon>Peronosporales</taxon>
        <taxon>Peronosporaceae</taxon>
        <taxon>Plasmopara</taxon>
    </lineage>
</organism>
<accession>A0A0P1A5N5</accession>
<dbReference type="RefSeq" id="XP_024571690.1">
    <property type="nucleotide sequence ID" value="XM_024722881.1"/>
</dbReference>
<dbReference type="STRING" id="4781.A0A0P1A5N5"/>
<proteinExistence type="predicted"/>
<evidence type="ECO:0000313" key="2">
    <source>
        <dbReference type="EMBL" id="CEG35321.1"/>
    </source>
</evidence>
<dbReference type="AlphaFoldDB" id="A0A0P1A5N5"/>
<evidence type="ECO:0000313" key="3">
    <source>
        <dbReference type="Proteomes" id="UP000054928"/>
    </source>
</evidence>
<sequence>MSSLDAKSRTSSIFYSCTLRPVSARIVSYGREYQSHRRPTLYVLQVSRSGTADWYVAKRYSEFRELHYALQRECSRTGGKLHANCSACKELLNYYNRLRFPSRHIFQSSLGFSKKRFHTLRTEGLDSYMRFLLETTQGLLGDEDDDDGLPEWGGKKFSKCLVLEYIRKFLMVNEDLTTRGRPLEDPGPKYRGLATQVISPTVTTSYQRRLTRRSSSVTSFRTSELDLVPIEIPSSTDESTRNSFVESTWFSSFAHFDDERTTLPLDAVIYR</sequence>
<dbReference type="GO" id="GO:0035091">
    <property type="term" value="F:phosphatidylinositol binding"/>
    <property type="evidence" value="ECO:0007669"/>
    <property type="project" value="InterPro"/>
</dbReference>
<dbReference type="SUPFAM" id="SSF64268">
    <property type="entry name" value="PX domain"/>
    <property type="match status" value="1"/>
</dbReference>
<dbReference type="InterPro" id="IPR001683">
    <property type="entry name" value="PX_dom"/>
</dbReference>
<dbReference type="PROSITE" id="PS50195">
    <property type="entry name" value="PX"/>
    <property type="match status" value="1"/>
</dbReference>
<dbReference type="OMA" id="HANCSAC"/>
<dbReference type="Gene3D" id="3.30.1520.10">
    <property type="entry name" value="Phox-like domain"/>
    <property type="match status" value="1"/>
</dbReference>
<feature type="domain" description="PX" evidence="1">
    <location>
        <begin position="20"/>
        <end position="177"/>
    </location>
</feature>
<dbReference type="InterPro" id="IPR036871">
    <property type="entry name" value="PX_dom_sf"/>
</dbReference>
<protein>
    <submittedName>
        <fullName evidence="2">Phox homologous domain</fullName>
    </submittedName>
</protein>
<dbReference type="GeneID" id="36404502"/>
<dbReference type="Pfam" id="PF00787">
    <property type="entry name" value="PX"/>
    <property type="match status" value="1"/>
</dbReference>
<keyword evidence="3" id="KW-1185">Reference proteome</keyword>
<name>A0A0P1A5N5_PLAHL</name>
<evidence type="ECO:0000259" key="1">
    <source>
        <dbReference type="PROSITE" id="PS50195"/>
    </source>
</evidence>
<dbReference type="EMBL" id="CCYD01000041">
    <property type="protein sequence ID" value="CEG35321.1"/>
    <property type="molecule type" value="Genomic_DNA"/>
</dbReference>
<dbReference type="OrthoDB" id="63267at2759"/>
<reference evidence="3" key="1">
    <citation type="submission" date="2014-09" db="EMBL/GenBank/DDBJ databases">
        <authorList>
            <person name="Sharma Rahul"/>
            <person name="Thines Marco"/>
        </authorList>
    </citation>
    <scope>NUCLEOTIDE SEQUENCE [LARGE SCALE GENOMIC DNA]</scope>
</reference>